<dbReference type="PANTHER" id="PTHR30509">
    <property type="entry name" value="P-HYDROXYBENZOIC ACID EFFLUX PUMP SUBUNIT-RELATED"/>
    <property type="match status" value="1"/>
</dbReference>
<evidence type="ECO:0000256" key="6">
    <source>
        <dbReference type="ARBA" id="ARBA00043993"/>
    </source>
</evidence>
<evidence type="ECO:0000256" key="3">
    <source>
        <dbReference type="ARBA" id="ARBA00022692"/>
    </source>
</evidence>
<reference evidence="9" key="1">
    <citation type="submission" date="2024-07" db="EMBL/GenBank/DDBJ databases">
        <authorList>
            <person name="fu j."/>
        </authorList>
    </citation>
    <scope>NUCLEOTIDE SEQUENCE</scope>
    <source>
        <strain evidence="9">P10A9</strain>
    </source>
</reference>
<keyword evidence="2" id="KW-1003">Cell membrane</keyword>
<evidence type="ECO:0000256" key="2">
    <source>
        <dbReference type="ARBA" id="ARBA00022475"/>
    </source>
</evidence>
<protein>
    <submittedName>
        <fullName evidence="9">Aromatic acid exporter family protein</fullName>
    </submittedName>
</protein>
<dbReference type="KEGG" id="spue:AB5L97_10290"/>
<keyword evidence="3 7" id="KW-0812">Transmembrane</keyword>
<evidence type="ECO:0000313" key="9">
    <source>
        <dbReference type="EMBL" id="XDP43711.1"/>
    </source>
</evidence>
<sequence>MAASSPRDGSSARAFLGPSLSAVRSGLREAVSIERLMLAAKTALAAGLAWFAAQLMPEPISQYPYYAPLGALVSMYPTVADSLRKGLQSLLGLALGIGVAMVVASFTETSALAIAVVIGFGVLVGGLPRMGTARDWVPLAALFVLVAGGGRREDFSLAYLGQMGVGVAIGFAVNWLVFPPLRYSAITPAFRRLRHTLGDQLDEMALALNESSPQNHQDWASREELLAETASRVRRVVEAAEESARVNPRRWRRRRDLAADLADLRAVERSTFQVQDITDLLSGVIGGEDESSAIPVDVMPRLGDALSATADVLRAWGESDSLPDVLARAEGTIDAVSRTYYEAATAHGASVSVAAAVSLSLARIIRVVRSREEGEHPDRRPVR</sequence>
<organism evidence="9">
    <name type="scientific">Sinomonas puerhi</name>
    <dbReference type="NCBI Taxonomy" id="3238584"/>
    <lineage>
        <taxon>Bacteria</taxon>
        <taxon>Bacillati</taxon>
        <taxon>Actinomycetota</taxon>
        <taxon>Actinomycetes</taxon>
        <taxon>Micrococcales</taxon>
        <taxon>Micrococcaceae</taxon>
        <taxon>Sinomonas</taxon>
    </lineage>
</organism>
<evidence type="ECO:0000256" key="5">
    <source>
        <dbReference type="ARBA" id="ARBA00023136"/>
    </source>
</evidence>
<dbReference type="PANTHER" id="PTHR30509:SF9">
    <property type="entry name" value="MULTIDRUG RESISTANCE PROTEIN MDTO"/>
    <property type="match status" value="1"/>
</dbReference>
<comment type="similarity">
    <text evidence="6">Belongs to the YccS/YhfK family.</text>
</comment>
<evidence type="ECO:0000256" key="4">
    <source>
        <dbReference type="ARBA" id="ARBA00022989"/>
    </source>
</evidence>
<dbReference type="InterPro" id="IPR049453">
    <property type="entry name" value="Memb_transporter_dom"/>
</dbReference>
<evidence type="ECO:0000256" key="7">
    <source>
        <dbReference type="SAM" id="Phobius"/>
    </source>
</evidence>
<feature type="domain" description="Integral membrane bound transporter" evidence="8">
    <location>
        <begin position="48"/>
        <end position="173"/>
    </location>
</feature>
<proteinExistence type="inferred from homology"/>
<dbReference type="Pfam" id="PF13515">
    <property type="entry name" value="FUSC_2"/>
    <property type="match status" value="1"/>
</dbReference>
<gene>
    <name evidence="9" type="ORF">AB5L97_10290</name>
</gene>
<dbReference type="GO" id="GO:0005886">
    <property type="term" value="C:plasma membrane"/>
    <property type="evidence" value="ECO:0007669"/>
    <property type="project" value="UniProtKB-SubCell"/>
</dbReference>
<keyword evidence="4 7" id="KW-1133">Transmembrane helix</keyword>
<feature type="transmembrane region" description="Helical" evidence="7">
    <location>
        <begin position="87"/>
        <end position="104"/>
    </location>
</feature>
<dbReference type="AlphaFoldDB" id="A0AB39KXX9"/>
<feature type="transmembrane region" description="Helical" evidence="7">
    <location>
        <begin position="157"/>
        <end position="178"/>
    </location>
</feature>
<dbReference type="RefSeq" id="WP_369044644.1">
    <property type="nucleotide sequence ID" value="NZ_CP163302.1"/>
</dbReference>
<accession>A0AB39KXX9</accession>
<feature type="transmembrane region" description="Helical" evidence="7">
    <location>
        <begin position="110"/>
        <end position="128"/>
    </location>
</feature>
<evidence type="ECO:0000256" key="1">
    <source>
        <dbReference type="ARBA" id="ARBA00004651"/>
    </source>
</evidence>
<comment type="subcellular location">
    <subcellularLocation>
        <location evidence="1">Cell membrane</location>
        <topology evidence="1">Multi-pass membrane protein</topology>
    </subcellularLocation>
</comment>
<name>A0AB39KXX9_9MICC</name>
<dbReference type="EMBL" id="CP163302">
    <property type="protein sequence ID" value="XDP43711.1"/>
    <property type="molecule type" value="Genomic_DNA"/>
</dbReference>
<evidence type="ECO:0000259" key="8">
    <source>
        <dbReference type="Pfam" id="PF13515"/>
    </source>
</evidence>
<keyword evidence="5 7" id="KW-0472">Membrane</keyword>